<keyword evidence="2" id="KW-1133">Transmembrane helix</keyword>
<evidence type="ECO:0000256" key="2">
    <source>
        <dbReference type="SAM" id="Phobius"/>
    </source>
</evidence>
<gene>
    <name evidence="3" type="ORF">RM574_12785</name>
</gene>
<protein>
    <recommendedName>
        <fullName evidence="5">DUF4190 domain-containing protein</fullName>
    </recommendedName>
</protein>
<feature type="transmembrane region" description="Helical" evidence="2">
    <location>
        <begin position="54"/>
        <end position="78"/>
    </location>
</feature>
<keyword evidence="2" id="KW-0812">Transmembrane</keyword>
<feature type="region of interest" description="Disordered" evidence="1">
    <location>
        <begin position="1"/>
        <end position="23"/>
    </location>
</feature>
<dbReference type="EMBL" id="JAVRER010000016">
    <property type="protein sequence ID" value="MDT0416367.1"/>
    <property type="molecule type" value="Genomic_DNA"/>
</dbReference>
<evidence type="ECO:0000256" key="1">
    <source>
        <dbReference type="SAM" id="MobiDB-lite"/>
    </source>
</evidence>
<feature type="transmembrane region" description="Helical" evidence="2">
    <location>
        <begin position="90"/>
        <end position="115"/>
    </location>
</feature>
<evidence type="ECO:0000313" key="4">
    <source>
        <dbReference type="Proteomes" id="UP001183607"/>
    </source>
</evidence>
<name>A0ABD5E563_9ACTN</name>
<sequence length="145" mass="13740">MSPRVAPSGPSAPRVAASVASPKPAGPARAALSLGVVALLAYGLAFALDAGGSVAFWSLGLVTGVLAVVFGAVGAGRARRAGGPGRGMSVAGLVCGVVGLVGGLAVLVVGFVLAVEEEDTGGGATHEYHAQASSGAASGPHAASR</sequence>
<dbReference type="RefSeq" id="WP_093852754.1">
    <property type="nucleotide sequence ID" value="NZ_JAVRER010000016.1"/>
</dbReference>
<evidence type="ECO:0008006" key="5">
    <source>
        <dbReference type="Google" id="ProtNLM"/>
    </source>
</evidence>
<feature type="region of interest" description="Disordered" evidence="1">
    <location>
        <begin position="124"/>
        <end position="145"/>
    </location>
</feature>
<reference evidence="4" key="1">
    <citation type="submission" date="2023-07" db="EMBL/GenBank/DDBJ databases">
        <title>30 novel species of actinomycetes from the DSMZ collection.</title>
        <authorList>
            <person name="Nouioui I."/>
        </authorList>
    </citation>
    <scope>NUCLEOTIDE SEQUENCE [LARGE SCALE GENOMIC DNA]</scope>
    <source>
        <strain evidence="4">DSM 41982</strain>
    </source>
</reference>
<feature type="transmembrane region" description="Helical" evidence="2">
    <location>
        <begin position="30"/>
        <end position="48"/>
    </location>
</feature>
<feature type="compositionally biased region" description="Low complexity" evidence="1">
    <location>
        <begin position="130"/>
        <end position="145"/>
    </location>
</feature>
<dbReference type="AlphaFoldDB" id="A0ABD5E563"/>
<dbReference type="Proteomes" id="UP001183607">
    <property type="component" value="Unassembled WGS sequence"/>
</dbReference>
<keyword evidence="2" id="KW-0472">Membrane</keyword>
<organism evidence="3 4">
    <name type="scientific">Streptomyces evansiae</name>
    <dbReference type="NCBI Taxonomy" id="3075535"/>
    <lineage>
        <taxon>Bacteria</taxon>
        <taxon>Bacillati</taxon>
        <taxon>Actinomycetota</taxon>
        <taxon>Actinomycetes</taxon>
        <taxon>Kitasatosporales</taxon>
        <taxon>Streptomycetaceae</taxon>
        <taxon>Streptomyces</taxon>
    </lineage>
</organism>
<evidence type="ECO:0000313" key="3">
    <source>
        <dbReference type="EMBL" id="MDT0416367.1"/>
    </source>
</evidence>
<comment type="caution">
    <text evidence="3">The sequence shown here is derived from an EMBL/GenBank/DDBJ whole genome shotgun (WGS) entry which is preliminary data.</text>
</comment>
<accession>A0ABD5E563</accession>
<proteinExistence type="predicted"/>